<organism evidence="8 9">
    <name type="scientific">Rhodocytophaga rosea</name>
    <dbReference type="NCBI Taxonomy" id="2704465"/>
    <lineage>
        <taxon>Bacteria</taxon>
        <taxon>Pseudomonadati</taxon>
        <taxon>Bacteroidota</taxon>
        <taxon>Cytophagia</taxon>
        <taxon>Cytophagales</taxon>
        <taxon>Rhodocytophagaceae</taxon>
        <taxon>Rhodocytophaga</taxon>
    </lineage>
</organism>
<dbReference type="PANTHER" id="PTHR30008:SF0">
    <property type="entry name" value="EXODEOXYRIBONUCLEASE 7 LARGE SUBUNIT"/>
    <property type="match status" value="1"/>
</dbReference>
<dbReference type="Pfam" id="PF02601">
    <property type="entry name" value="Exonuc_VII_L"/>
    <property type="match status" value="1"/>
</dbReference>
<dbReference type="NCBIfam" id="TIGR00237">
    <property type="entry name" value="xseA"/>
    <property type="match status" value="1"/>
</dbReference>
<dbReference type="GO" id="GO:0005737">
    <property type="term" value="C:cytoplasm"/>
    <property type="evidence" value="ECO:0007669"/>
    <property type="project" value="UniProtKB-SubCell"/>
</dbReference>
<dbReference type="PANTHER" id="PTHR30008">
    <property type="entry name" value="EXODEOXYRIBONUCLEASE 7 LARGE SUBUNIT"/>
    <property type="match status" value="1"/>
</dbReference>
<comment type="similarity">
    <text evidence="5">Belongs to the XseA family.</text>
</comment>
<dbReference type="Proteomes" id="UP000480178">
    <property type="component" value="Chromosome"/>
</dbReference>
<evidence type="ECO:0000259" key="7">
    <source>
        <dbReference type="Pfam" id="PF13742"/>
    </source>
</evidence>
<dbReference type="InterPro" id="IPR003753">
    <property type="entry name" value="Exonuc_VII_L"/>
</dbReference>
<dbReference type="InterPro" id="IPR020579">
    <property type="entry name" value="Exonuc_VII_lsu_C"/>
</dbReference>
<feature type="domain" description="OB-fold nucleic acid binding" evidence="7">
    <location>
        <begin position="9"/>
        <end position="104"/>
    </location>
</feature>
<keyword evidence="1 5" id="KW-0963">Cytoplasm</keyword>
<dbReference type="GO" id="GO:0009318">
    <property type="term" value="C:exodeoxyribonuclease VII complex"/>
    <property type="evidence" value="ECO:0007669"/>
    <property type="project" value="UniProtKB-UniRule"/>
</dbReference>
<dbReference type="GO" id="GO:0008855">
    <property type="term" value="F:exodeoxyribonuclease VII activity"/>
    <property type="evidence" value="ECO:0007669"/>
    <property type="project" value="UniProtKB-UniRule"/>
</dbReference>
<gene>
    <name evidence="5 8" type="primary">xseA</name>
    <name evidence="8" type="ORF">GXP67_22390</name>
</gene>
<feature type="domain" description="Exonuclease VII large subunit C-terminal" evidence="6">
    <location>
        <begin position="128"/>
        <end position="329"/>
    </location>
</feature>
<comment type="function">
    <text evidence="5">Bidirectionally degrades single-stranded DNA into large acid-insoluble oligonucleotides, which are then degraded further into small acid-soluble oligonucleotides.</text>
</comment>
<evidence type="ECO:0000313" key="9">
    <source>
        <dbReference type="Proteomes" id="UP000480178"/>
    </source>
</evidence>
<dbReference type="GO" id="GO:0003676">
    <property type="term" value="F:nucleic acid binding"/>
    <property type="evidence" value="ECO:0007669"/>
    <property type="project" value="InterPro"/>
</dbReference>
<dbReference type="KEGG" id="rhoz:GXP67_22390"/>
<dbReference type="HAMAP" id="MF_00378">
    <property type="entry name" value="Exonuc_7_L"/>
    <property type="match status" value="1"/>
</dbReference>
<comment type="subcellular location">
    <subcellularLocation>
        <location evidence="5">Cytoplasm</location>
    </subcellularLocation>
</comment>
<dbReference type="RefSeq" id="WP_162445183.1">
    <property type="nucleotide sequence ID" value="NZ_CP048222.1"/>
</dbReference>
<protein>
    <recommendedName>
        <fullName evidence="5">Exodeoxyribonuclease 7 large subunit</fullName>
        <ecNumber evidence="5">3.1.11.6</ecNumber>
    </recommendedName>
    <alternativeName>
        <fullName evidence="5">Exodeoxyribonuclease VII large subunit</fullName>
        <shortName evidence="5">Exonuclease VII large subunit</shortName>
    </alternativeName>
</protein>
<dbReference type="CDD" id="cd04489">
    <property type="entry name" value="ExoVII_LU_OBF"/>
    <property type="match status" value="1"/>
</dbReference>
<accession>A0A6C0GMX3</accession>
<dbReference type="AlphaFoldDB" id="A0A6C0GMX3"/>
<sequence length="376" mass="41904">MNYLSVDLLTVRDLTYRIKEVLEYDDELQEIYIQGEVSNCTLHSSGHAYFTLKDEDAQISCVMFRGSITAKTRELLKQGAKLIVKGSVTVYAQRGNYQLLVQEVYSSGIGDLYQQFLLLKDKLQAEGLFDESHKKPLPLFPSTIGVITSPTGAVIKDIMQTIRRRYPCVNLLIAPAIVQGEQAPVSVTEALHTLCARPEVELIIIARGGGSIEDLWCFNNESLARAVFACQTPVISAIGHETDFTILDFVADLRAATPTAAAEHAVPDQAEMGALLFQMKAGIHTAVRYSLYHHMQILDDMAEKIHMQRRYIFARTRSELDLLQATLEQYNPKAFLDKGFSLVLKNGKVVKSVQEVKSGDPLQVLLKDGQINVITE</sequence>
<proteinExistence type="inferred from homology"/>
<evidence type="ECO:0000256" key="5">
    <source>
        <dbReference type="HAMAP-Rule" id="MF_00378"/>
    </source>
</evidence>
<keyword evidence="9" id="KW-1185">Reference proteome</keyword>
<evidence type="ECO:0000256" key="1">
    <source>
        <dbReference type="ARBA" id="ARBA00022490"/>
    </source>
</evidence>
<reference evidence="8 9" key="1">
    <citation type="submission" date="2020-01" db="EMBL/GenBank/DDBJ databases">
        <authorList>
            <person name="Kim M.K."/>
        </authorList>
    </citation>
    <scope>NUCLEOTIDE SEQUENCE [LARGE SCALE GENOMIC DNA]</scope>
    <source>
        <strain evidence="8 9">172606-1</strain>
    </source>
</reference>
<dbReference type="Pfam" id="PF13742">
    <property type="entry name" value="tRNA_anti_2"/>
    <property type="match status" value="1"/>
</dbReference>
<dbReference type="EMBL" id="CP048222">
    <property type="protein sequence ID" value="QHT69194.1"/>
    <property type="molecule type" value="Genomic_DNA"/>
</dbReference>
<evidence type="ECO:0000259" key="6">
    <source>
        <dbReference type="Pfam" id="PF02601"/>
    </source>
</evidence>
<keyword evidence="4 5" id="KW-0269">Exonuclease</keyword>
<evidence type="ECO:0000256" key="2">
    <source>
        <dbReference type="ARBA" id="ARBA00022722"/>
    </source>
</evidence>
<comment type="subunit">
    <text evidence="5">Heterooligomer composed of large and small subunits.</text>
</comment>
<comment type="catalytic activity">
    <reaction evidence="5">
        <text>Exonucleolytic cleavage in either 5'- to 3'- or 3'- to 5'-direction to yield nucleoside 5'-phosphates.</text>
        <dbReference type="EC" id="3.1.11.6"/>
    </reaction>
</comment>
<dbReference type="GO" id="GO:0006308">
    <property type="term" value="P:DNA catabolic process"/>
    <property type="evidence" value="ECO:0007669"/>
    <property type="project" value="UniProtKB-UniRule"/>
</dbReference>
<keyword evidence="3 5" id="KW-0378">Hydrolase</keyword>
<keyword evidence="2 5" id="KW-0540">Nuclease</keyword>
<evidence type="ECO:0000256" key="3">
    <source>
        <dbReference type="ARBA" id="ARBA00022801"/>
    </source>
</evidence>
<name>A0A6C0GMX3_9BACT</name>
<dbReference type="InterPro" id="IPR025824">
    <property type="entry name" value="OB-fold_nuc-bd_dom"/>
</dbReference>
<evidence type="ECO:0000256" key="4">
    <source>
        <dbReference type="ARBA" id="ARBA00022839"/>
    </source>
</evidence>
<dbReference type="EC" id="3.1.11.6" evidence="5"/>
<evidence type="ECO:0000313" key="8">
    <source>
        <dbReference type="EMBL" id="QHT69194.1"/>
    </source>
</evidence>